<dbReference type="EMBL" id="UPPP01000072">
    <property type="protein sequence ID" value="VBB07267.1"/>
    <property type="molecule type" value="Genomic_DNA"/>
</dbReference>
<dbReference type="RefSeq" id="WP_122628201.1">
    <property type="nucleotide sequence ID" value="NZ_UPPP01000072.1"/>
</dbReference>
<evidence type="ECO:0000256" key="3">
    <source>
        <dbReference type="ARBA" id="ARBA00023027"/>
    </source>
</evidence>
<evidence type="ECO:0000256" key="2">
    <source>
        <dbReference type="ARBA" id="ARBA00023002"/>
    </source>
</evidence>
<proteinExistence type="inferred from homology"/>
<dbReference type="InterPro" id="IPR029753">
    <property type="entry name" value="D-isomer_DH_CS"/>
</dbReference>
<dbReference type="SUPFAM" id="SSF52283">
    <property type="entry name" value="Formate/glycerate dehydrogenase catalytic domain-like"/>
    <property type="match status" value="1"/>
</dbReference>
<accession>A0A498R8L2</accession>
<dbReference type="SUPFAM" id="SSF51735">
    <property type="entry name" value="NAD(P)-binding Rossmann-fold domains"/>
    <property type="match status" value="1"/>
</dbReference>
<dbReference type="PANTHER" id="PTHR42789">
    <property type="entry name" value="D-ISOMER SPECIFIC 2-HYDROXYACID DEHYDROGENASE FAMILY PROTEIN (AFU_ORTHOLOGUE AFUA_6G10090)"/>
    <property type="match status" value="1"/>
</dbReference>
<evidence type="ECO:0000256" key="1">
    <source>
        <dbReference type="ARBA" id="ARBA00005854"/>
    </source>
</evidence>
<dbReference type="InterPro" id="IPR036291">
    <property type="entry name" value="NAD(P)-bd_dom_sf"/>
</dbReference>
<gene>
    <name evidence="5" type="ORF">LUCI_2511</name>
</gene>
<evidence type="ECO:0000313" key="5">
    <source>
        <dbReference type="EMBL" id="VBB07267.1"/>
    </source>
</evidence>
<keyword evidence="3" id="KW-0520">NAD</keyword>
<evidence type="ECO:0000259" key="4">
    <source>
        <dbReference type="Pfam" id="PF02826"/>
    </source>
</evidence>
<dbReference type="PROSITE" id="PS00670">
    <property type="entry name" value="D_2_HYDROXYACID_DH_2"/>
    <property type="match status" value="1"/>
</dbReference>
<name>A0A498R8L2_9FIRM</name>
<comment type="similarity">
    <text evidence="1">Belongs to the D-isomer specific 2-hydroxyacid dehydrogenase family.</text>
</comment>
<dbReference type="Gene3D" id="3.40.50.720">
    <property type="entry name" value="NAD(P)-binding Rossmann-like Domain"/>
    <property type="match status" value="2"/>
</dbReference>
<dbReference type="Proteomes" id="UP000277811">
    <property type="component" value="Unassembled WGS sequence"/>
</dbReference>
<dbReference type="InterPro" id="IPR050857">
    <property type="entry name" value="D-2-hydroxyacid_DH"/>
</dbReference>
<dbReference type="Pfam" id="PF02826">
    <property type="entry name" value="2-Hacid_dh_C"/>
    <property type="match status" value="1"/>
</dbReference>
<dbReference type="AlphaFoldDB" id="A0A498R8L2"/>
<dbReference type="PANTHER" id="PTHR42789:SF1">
    <property type="entry name" value="D-ISOMER SPECIFIC 2-HYDROXYACID DEHYDROGENASE FAMILY PROTEIN (AFU_ORTHOLOGUE AFUA_6G10090)"/>
    <property type="match status" value="1"/>
</dbReference>
<dbReference type="GO" id="GO:0051287">
    <property type="term" value="F:NAD binding"/>
    <property type="evidence" value="ECO:0007669"/>
    <property type="project" value="InterPro"/>
</dbReference>
<dbReference type="InterPro" id="IPR006140">
    <property type="entry name" value="D-isomer_DH_NAD-bd"/>
</dbReference>
<keyword evidence="6" id="KW-1185">Reference proteome</keyword>
<protein>
    <submittedName>
        <fullName evidence="5">D-isomer specific 2-hydroxyacid dehydrogenases signature 3</fullName>
    </submittedName>
</protein>
<organism evidence="5 6">
    <name type="scientific">Lucifera butyrica</name>
    <dbReference type="NCBI Taxonomy" id="1351585"/>
    <lineage>
        <taxon>Bacteria</taxon>
        <taxon>Bacillati</taxon>
        <taxon>Bacillota</taxon>
        <taxon>Negativicutes</taxon>
        <taxon>Veillonellales</taxon>
        <taxon>Veillonellaceae</taxon>
        <taxon>Lucifera</taxon>
    </lineage>
</organism>
<sequence>MNKSQKIKVLVVGDEWVKTNDLVKAVEQTLQGYQYEMDCFDVIMDKPMSRDRKEDIGDDSITEYCGHPQALIERIDDVNLLVVHTAPVTKQVIEAGKKLIAIGCCRSDAVSVNIQAATEKGIYFFNAPGRSVEPVSDLTIAFTLLLGRNIIKADQYVKAGRWDRDINRENPIWDEFVTFRGVTFKNKKFGLVGFGKIGKRVAEKAAGLGMKVMVYDPFVEEALLAKYTKVSSLPELFANSDFISVHIPPLPENKGVIGRELLGRMKPTAYFINVARGEIIDEAALIEALQQKQIAGAALDVYYTEPLPSTSPLLKLDNVILTPHLAGQRVDVSAGSAELLAERMQPFFQESSLQTCFNSKEIEKRKNSSSGR</sequence>
<dbReference type="OrthoDB" id="9805416at2"/>
<dbReference type="FunFam" id="3.40.50.720:FF:000203">
    <property type="entry name" value="D-3-phosphoglycerate dehydrogenase (SerA)"/>
    <property type="match status" value="1"/>
</dbReference>
<keyword evidence="2" id="KW-0560">Oxidoreductase</keyword>
<dbReference type="GO" id="GO:0016616">
    <property type="term" value="F:oxidoreductase activity, acting on the CH-OH group of donors, NAD or NADP as acceptor"/>
    <property type="evidence" value="ECO:0007669"/>
    <property type="project" value="InterPro"/>
</dbReference>
<evidence type="ECO:0000313" key="6">
    <source>
        <dbReference type="Proteomes" id="UP000277811"/>
    </source>
</evidence>
<feature type="domain" description="D-isomer specific 2-hydroxyacid dehydrogenase NAD-binding" evidence="4">
    <location>
        <begin position="141"/>
        <end position="326"/>
    </location>
</feature>
<dbReference type="PROSITE" id="PS00671">
    <property type="entry name" value="D_2_HYDROXYACID_DH_3"/>
    <property type="match status" value="1"/>
</dbReference>
<reference evidence="5 6" key="1">
    <citation type="submission" date="2018-06" db="EMBL/GenBank/DDBJ databases">
        <authorList>
            <person name="Strepis N."/>
        </authorList>
    </citation>
    <scope>NUCLEOTIDE SEQUENCE [LARGE SCALE GENOMIC DNA]</scope>
    <source>
        <strain evidence="5">LUCI</strain>
    </source>
</reference>
<dbReference type="CDD" id="cd12171">
    <property type="entry name" value="2-Hacid_dh_10"/>
    <property type="match status" value="1"/>
</dbReference>